<name>A0ABQ1J4G6_9PROT</name>
<dbReference type="RefSeq" id="WP_084393862.1">
    <property type="nucleotide sequence ID" value="NZ_JBETGM010000267.1"/>
</dbReference>
<feature type="chain" id="PRO_5046262389" evidence="3">
    <location>
        <begin position="31"/>
        <end position="485"/>
    </location>
</feature>
<evidence type="ECO:0000313" key="4">
    <source>
        <dbReference type="EMBL" id="GGB58538.1"/>
    </source>
</evidence>
<dbReference type="Gene3D" id="3.40.710.10">
    <property type="entry name" value="DD-peptidase/beta-lactamase superfamily"/>
    <property type="match status" value="2"/>
</dbReference>
<evidence type="ECO:0000256" key="3">
    <source>
        <dbReference type="SAM" id="SignalP"/>
    </source>
</evidence>
<accession>A0ABQ1J4G6</accession>
<dbReference type="PANTHER" id="PTHR30023:SF0">
    <property type="entry name" value="PENICILLIN-SENSITIVE CARBOXYPEPTIDASE A"/>
    <property type="match status" value="1"/>
</dbReference>
<keyword evidence="4" id="KW-0645">Protease</keyword>
<organism evidence="4 5">
    <name type="scientific">Henriciella pelagia</name>
    <dbReference type="NCBI Taxonomy" id="1977912"/>
    <lineage>
        <taxon>Bacteria</taxon>
        <taxon>Pseudomonadati</taxon>
        <taxon>Pseudomonadota</taxon>
        <taxon>Alphaproteobacteria</taxon>
        <taxon>Hyphomonadales</taxon>
        <taxon>Hyphomonadaceae</taxon>
        <taxon>Henriciella</taxon>
    </lineage>
</organism>
<evidence type="ECO:0000313" key="5">
    <source>
        <dbReference type="Proteomes" id="UP000628854"/>
    </source>
</evidence>
<comment type="similarity">
    <text evidence="1">Belongs to the peptidase S13 family.</text>
</comment>
<keyword evidence="4" id="KW-0121">Carboxypeptidase</keyword>
<keyword evidence="5" id="KW-1185">Reference proteome</keyword>
<dbReference type="Gene3D" id="3.50.80.20">
    <property type="entry name" value="D-Ala-D-Ala carboxypeptidase C, peptidase S13"/>
    <property type="match status" value="1"/>
</dbReference>
<dbReference type="SUPFAM" id="SSF56601">
    <property type="entry name" value="beta-lactamase/transpeptidase-like"/>
    <property type="match status" value="1"/>
</dbReference>
<dbReference type="EMBL" id="BMKF01000001">
    <property type="protein sequence ID" value="GGB58538.1"/>
    <property type="molecule type" value="Genomic_DNA"/>
</dbReference>
<dbReference type="GO" id="GO:0004180">
    <property type="term" value="F:carboxypeptidase activity"/>
    <property type="evidence" value="ECO:0007669"/>
    <property type="project" value="UniProtKB-KW"/>
</dbReference>
<evidence type="ECO:0000256" key="2">
    <source>
        <dbReference type="ARBA" id="ARBA00022801"/>
    </source>
</evidence>
<keyword evidence="3" id="KW-0732">Signal</keyword>
<dbReference type="InterPro" id="IPR012338">
    <property type="entry name" value="Beta-lactam/transpept-like"/>
</dbReference>
<evidence type="ECO:0000256" key="1">
    <source>
        <dbReference type="ARBA" id="ARBA00006096"/>
    </source>
</evidence>
<dbReference type="InterPro" id="IPR000667">
    <property type="entry name" value="Peptidase_S13"/>
</dbReference>
<feature type="signal peptide" evidence="3">
    <location>
        <begin position="1"/>
        <end position="30"/>
    </location>
</feature>
<dbReference type="PANTHER" id="PTHR30023">
    <property type="entry name" value="D-ALANYL-D-ALANINE CARBOXYPEPTIDASE"/>
    <property type="match status" value="1"/>
</dbReference>
<keyword evidence="2" id="KW-0378">Hydrolase</keyword>
<comment type="caution">
    <text evidence="4">The sequence shown here is derived from an EMBL/GenBank/DDBJ whole genome shotgun (WGS) entry which is preliminary data.</text>
</comment>
<gene>
    <name evidence="4" type="ORF">GCM10011503_03670</name>
</gene>
<dbReference type="Pfam" id="PF02113">
    <property type="entry name" value="Peptidase_S13"/>
    <property type="match status" value="1"/>
</dbReference>
<dbReference type="Proteomes" id="UP000628854">
    <property type="component" value="Unassembled WGS sequence"/>
</dbReference>
<dbReference type="NCBIfam" id="TIGR00666">
    <property type="entry name" value="PBP4"/>
    <property type="match status" value="1"/>
</dbReference>
<proteinExistence type="inferred from homology"/>
<dbReference type="PRINTS" id="PR00922">
    <property type="entry name" value="DADACBPTASE3"/>
</dbReference>
<sequence>MRTWHFSRRLIIRLIAAAIVGSTGMMTANAQSTGAYLDSLDLKGGNIGLSVMRLDGTPVVERNARQRFLPASSQKLLTTIAAFHYLGDFDNSGWPKGTVLSVEVREDAESLPDVRLIGTGDVTLSVAQDCQNNCLSSLADALASSGIRQVDSVIVDDTLFRSPYRPDGWSHDDLKFAYGAAISALSADRGEAAAQISAPRNATASAPVFAWSSFPAFDVETSAVTMHPGSQELELDLQVGTNRAVFSGNLPPGTSLPLRFGLSDPSYYVGQVLRSMLVQRDVSVAGNVVRAPLPAGSGHNSRVEIARYALPTPDPISTIQAILHDSSNVDSETLLHHISLTLSDRTPESGIWLVEHILAEAGANEFEYNIADGSGLSVYNRISPGAMASVLAWASEQSWYEEWYPLIASSGEDGTLSRRFVSSFMPGVIRAKTGSVFGTDALAGYFTGVSGENYAFAIFVNDSGLTHREARRLIDDALLNLISNL</sequence>
<protein>
    <submittedName>
        <fullName evidence="4">D-alanyl-D-alanine carboxypeptidase</fullName>
    </submittedName>
</protein>
<reference evidence="5" key="1">
    <citation type="journal article" date="2019" name="Int. J. Syst. Evol. Microbiol.">
        <title>The Global Catalogue of Microorganisms (GCM) 10K type strain sequencing project: providing services to taxonomists for standard genome sequencing and annotation.</title>
        <authorList>
            <consortium name="The Broad Institute Genomics Platform"/>
            <consortium name="The Broad Institute Genome Sequencing Center for Infectious Disease"/>
            <person name="Wu L."/>
            <person name="Ma J."/>
        </authorList>
    </citation>
    <scope>NUCLEOTIDE SEQUENCE [LARGE SCALE GENOMIC DNA]</scope>
    <source>
        <strain evidence="5">CGMCC 1.15928</strain>
    </source>
</reference>